<dbReference type="EMBL" id="KZ857398">
    <property type="protein sequence ID" value="RDX50686.1"/>
    <property type="molecule type" value="Genomic_DNA"/>
</dbReference>
<proteinExistence type="predicted"/>
<evidence type="ECO:0000313" key="2">
    <source>
        <dbReference type="Proteomes" id="UP000256964"/>
    </source>
</evidence>
<dbReference type="Proteomes" id="UP000256964">
    <property type="component" value="Unassembled WGS sequence"/>
</dbReference>
<sequence length="69" mass="7759">MCLSGSSCLALLRDPLESGATRWNLAGTRSCPEDAEFDRMDLVARTNNDHIDHRQRMLPSEQLPIAVYL</sequence>
<keyword evidence="2" id="KW-1185">Reference proteome</keyword>
<name>A0A371DDU2_9APHY</name>
<gene>
    <name evidence="1" type="ORF">OH76DRAFT_1402309</name>
</gene>
<protein>
    <submittedName>
        <fullName evidence="1">Uncharacterized protein</fullName>
    </submittedName>
</protein>
<evidence type="ECO:0000313" key="1">
    <source>
        <dbReference type="EMBL" id="RDX50686.1"/>
    </source>
</evidence>
<reference evidence="1 2" key="1">
    <citation type="journal article" date="2018" name="Biotechnol. Biofuels">
        <title>Integrative visual omics of the white-rot fungus Polyporus brumalis exposes the biotechnological potential of its oxidative enzymes for delignifying raw plant biomass.</title>
        <authorList>
            <person name="Miyauchi S."/>
            <person name="Rancon A."/>
            <person name="Drula E."/>
            <person name="Hage H."/>
            <person name="Chaduli D."/>
            <person name="Favel A."/>
            <person name="Grisel S."/>
            <person name="Henrissat B."/>
            <person name="Herpoel-Gimbert I."/>
            <person name="Ruiz-Duenas F.J."/>
            <person name="Chevret D."/>
            <person name="Hainaut M."/>
            <person name="Lin J."/>
            <person name="Wang M."/>
            <person name="Pangilinan J."/>
            <person name="Lipzen A."/>
            <person name="Lesage-Meessen L."/>
            <person name="Navarro D."/>
            <person name="Riley R."/>
            <person name="Grigoriev I.V."/>
            <person name="Zhou S."/>
            <person name="Raouche S."/>
            <person name="Rosso M.N."/>
        </authorList>
    </citation>
    <scope>NUCLEOTIDE SEQUENCE [LARGE SCALE GENOMIC DNA]</scope>
    <source>
        <strain evidence="1 2">BRFM 1820</strain>
    </source>
</reference>
<accession>A0A371DDU2</accession>
<organism evidence="1 2">
    <name type="scientific">Lentinus brumalis</name>
    <dbReference type="NCBI Taxonomy" id="2498619"/>
    <lineage>
        <taxon>Eukaryota</taxon>
        <taxon>Fungi</taxon>
        <taxon>Dikarya</taxon>
        <taxon>Basidiomycota</taxon>
        <taxon>Agaricomycotina</taxon>
        <taxon>Agaricomycetes</taxon>
        <taxon>Polyporales</taxon>
        <taxon>Polyporaceae</taxon>
        <taxon>Lentinus</taxon>
    </lineage>
</organism>
<dbReference type="AlphaFoldDB" id="A0A371DDU2"/>